<keyword evidence="2" id="KW-1185">Reference proteome</keyword>
<proteinExistence type="predicted"/>
<organism evidence="1 2">
    <name type="scientific">Maribacter litopenaei</name>
    <dbReference type="NCBI Taxonomy" id="2976127"/>
    <lineage>
        <taxon>Bacteria</taxon>
        <taxon>Pseudomonadati</taxon>
        <taxon>Bacteroidota</taxon>
        <taxon>Flavobacteriia</taxon>
        <taxon>Flavobacteriales</taxon>
        <taxon>Flavobacteriaceae</taxon>
        <taxon>Maribacter</taxon>
    </lineage>
</organism>
<dbReference type="RefSeq" id="WP_260572228.1">
    <property type="nucleotide sequence ID" value="NZ_CP104205.1"/>
</dbReference>
<accession>A0ABY5Y5T6</accession>
<reference evidence="1" key="1">
    <citation type="submission" date="2022-09" db="EMBL/GenBank/DDBJ databases">
        <title>Maribacter litopenaei sp. nov., isolated from the intestinal tract of the Pacific White Shrimp, Litopenaeus vannamei.</title>
        <authorList>
            <person name="Kim S.Y."/>
            <person name="Hwang C.Y."/>
        </authorList>
    </citation>
    <scope>NUCLEOTIDE SEQUENCE</scope>
    <source>
        <strain evidence="1">HL-LV01</strain>
    </source>
</reference>
<evidence type="ECO:0000313" key="1">
    <source>
        <dbReference type="EMBL" id="UWX54368.1"/>
    </source>
</evidence>
<dbReference type="Proteomes" id="UP001059209">
    <property type="component" value="Chromosome"/>
</dbReference>
<gene>
    <name evidence="1" type="ORF">NYZ99_15695</name>
</gene>
<protein>
    <submittedName>
        <fullName evidence="1">Uncharacterized protein</fullName>
    </submittedName>
</protein>
<sequence length="316" mass="35731">MGSLTKSAQIWLDLKNGKDLFEKILESNRNQSEYQYSDWLSLDVSLKEDALFLNGISIANDSIDEYLGIFSNTLPISNNTIALAPESSDSFISFTFTDYKNFSKNQNKFLDYSVSRDSIFSAVEEIGISDIDNEQVILLKTYGTANISDYLNSIQSNSLEYQGGEIKELRRDSILQYSFYPLVENFDPKYATVLENTFAFSNSQETLEDFINSNKSGQTLDKTLLIENIKDLTTEESTQLSVSNSKGLNNNLNKTGLGILSALFQKANLTDYVFGSQIVSDAGFFHTNYFIKKITASAAEQEHWKCSKHNWIRTFI</sequence>
<evidence type="ECO:0000313" key="2">
    <source>
        <dbReference type="Proteomes" id="UP001059209"/>
    </source>
</evidence>
<name>A0ABY5Y5T6_9FLAO</name>
<dbReference type="EMBL" id="CP104205">
    <property type="protein sequence ID" value="UWX54368.1"/>
    <property type="molecule type" value="Genomic_DNA"/>
</dbReference>